<dbReference type="AlphaFoldDB" id="A0A9Y2P074"/>
<keyword evidence="2" id="KW-1185">Reference proteome</keyword>
<protein>
    <submittedName>
        <fullName evidence="1">Uncharacterized protein</fullName>
    </submittedName>
</protein>
<dbReference type="EMBL" id="CP127247">
    <property type="protein sequence ID" value="WIY24316.1"/>
    <property type="molecule type" value="Genomic_DNA"/>
</dbReference>
<evidence type="ECO:0000313" key="2">
    <source>
        <dbReference type="Proteomes" id="UP001238334"/>
    </source>
</evidence>
<gene>
    <name evidence="1" type="ORF">QPJ95_17190</name>
</gene>
<accession>A0A9Y2P074</accession>
<name>A0A9Y2P074_9RHOB</name>
<reference evidence="1 2" key="1">
    <citation type="submission" date="2023-06" db="EMBL/GenBank/DDBJ databases">
        <title>Parasedimentitalea psychrophila sp. nov., a psychrophilic bacterium isolated from deep-sea sediment.</title>
        <authorList>
            <person name="Li A."/>
        </authorList>
    </citation>
    <scope>NUCLEOTIDE SEQUENCE [LARGE SCALE GENOMIC DNA]</scope>
    <source>
        <strain evidence="1 2">QS115</strain>
    </source>
</reference>
<dbReference type="RefSeq" id="WP_270919520.1">
    <property type="nucleotide sequence ID" value="NZ_CP127247.1"/>
</dbReference>
<dbReference type="Proteomes" id="UP001238334">
    <property type="component" value="Chromosome"/>
</dbReference>
<evidence type="ECO:0000313" key="1">
    <source>
        <dbReference type="EMBL" id="WIY24316.1"/>
    </source>
</evidence>
<dbReference type="KEGG" id="ppso:QPJ95_17190"/>
<proteinExistence type="predicted"/>
<organism evidence="1 2">
    <name type="scientific">Parasedimentitalea psychrophila</name>
    <dbReference type="NCBI Taxonomy" id="2997337"/>
    <lineage>
        <taxon>Bacteria</taxon>
        <taxon>Pseudomonadati</taxon>
        <taxon>Pseudomonadota</taxon>
        <taxon>Alphaproteobacteria</taxon>
        <taxon>Rhodobacterales</taxon>
        <taxon>Paracoccaceae</taxon>
        <taxon>Parasedimentitalea</taxon>
    </lineage>
</organism>
<sequence length="75" mass="8749">MPKYNDMFELTVEDMVLIEAALRRTMGDLSQMQLEFPDEVTSDNEETVRRIHELLGRLHNQCVFYRPKDGVYVGG</sequence>